<keyword evidence="3" id="KW-1185">Reference proteome</keyword>
<dbReference type="EMBL" id="BLPF01000001">
    <property type="protein sequence ID" value="GFJ76454.1"/>
    <property type="molecule type" value="Genomic_DNA"/>
</dbReference>
<proteinExistence type="predicted"/>
<dbReference type="PROSITE" id="PS50943">
    <property type="entry name" value="HTH_CROC1"/>
    <property type="match status" value="1"/>
</dbReference>
<reference evidence="2 3" key="1">
    <citation type="submission" date="2020-03" db="EMBL/GenBank/DDBJ databases">
        <title>Whole genome shotgun sequence of Phytohabitans houttuyneae NBRC 108639.</title>
        <authorList>
            <person name="Komaki H."/>
            <person name="Tamura T."/>
        </authorList>
    </citation>
    <scope>NUCLEOTIDE SEQUENCE [LARGE SCALE GENOMIC DNA]</scope>
    <source>
        <strain evidence="2 3">NBRC 108639</strain>
    </source>
</reference>
<organism evidence="2 3">
    <name type="scientific">Phytohabitans houttuyneae</name>
    <dbReference type="NCBI Taxonomy" id="1076126"/>
    <lineage>
        <taxon>Bacteria</taxon>
        <taxon>Bacillati</taxon>
        <taxon>Actinomycetota</taxon>
        <taxon>Actinomycetes</taxon>
        <taxon>Micromonosporales</taxon>
        <taxon>Micromonosporaceae</taxon>
    </lineage>
</organism>
<dbReference type="InterPro" id="IPR001387">
    <property type="entry name" value="Cro/C1-type_HTH"/>
</dbReference>
<comment type="caution">
    <text evidence="2">The sequence shown here is derived from an EMBL/GenBank/DDBJ whole genome shotgun (WGS) entry which is preliminary data.</text>
</comment>
<accession>A0A6V8JYV3</accession>
<dbReference type="SUPFAM" id="SSF48452">
    <property type="entry name" value="TPR-like"/>
    <property type="match status" value="2"/>
</dbReference>
<dbReference type="RefSeq" id="WP_173053353.1">
    <property type="nucleotide sequence ID" value="NZ_BAABGO010000050.1"/>
</dbReference>
<name>A0A6V8JYV3_9ACTN</name>
<protein>
    <recommendedName>
        <fullName evidence="1">HTH cro/C1-type domain-containing protein</fullName>
    </recommendedName>
</protein>
<reference evidence="2 3" key="2">
    <citation type="submission" date="2020-03" db="EMBL/GenBank/DDBJ databases">
        <authorList>
            <person name="Ichikawa N."/>
            <person name="Kimura A."/>
            <person name="Kitahashi Y."/>
            <person name="Uohara A."/>
        </authorList>
    </citation>
    <scope>NUCLEOTIDE SEQUENCE [LARGE SCALE GENOMIC DNA]</scope>
    <source>
        <strain evidence="2 3">NBRC 108639</strain>
    </source>
</reference>
<feature type="domain" description="HTH cro/C1-type" evidence="1">
    <location>
        <begin position="49"/>
        <end position="81"/>
    </location>
</feature>
<dbReference type="Proteomes" id="UP000482800">
    <property type="component" value="Unassembled WGS sequence"/>
</dbReference>
<dbReference type="Gene3D" id="1.25.40.10">
    <property type="entry name" value="Tetratricopeptide repeat domain"/>
    <property type="match status" value="1"/>
</dbReference>
<dbReference type="InterPro" id="IPR011990">
    <property type="entry name" value="TPR-like_helical_dom_sf"/>
</dbReference>
<evidence type="ECO:0000313" key="3">
    <source>
        <dbReference type="Proteomes" id="UP000482800"/>
    </source>
</evidence>
<gene>
    <name evidence="2" type="ORF">Phou_006340</name>
</gene>
<dbReference type="AlphaFoldDB" id="A0A6V8JYV3"/>
<evidence type="ECO:0000313" key="2">
    <source>
        <dbReference type="EMBL" id="GFJ76454.1"/>
    </source>
</evidence>
<evidence type="ECO:0000259" key="1">
    <source>
        <dbReference type="PROSITE" id="PS50943"/>
    </source>
</evidence>
<sequence length="396" mass="43650">MGFSATTQAATPLQAARLEMGWKQAQTIHALRQAASDEELSIATVRSLKTMLSRWENGHDCPDAVSQRLLCRIYGKSSDDLGFSHRGQLLPKLPRVAPAVGPELVQYFRNIFAEHLLADNLMGPHHLVDVVRAQAVLLDEMLPNASGKERRALLALAFQYSEFTGWLYQDAGDAEKAMHFTDRAMDYALEIGTTTETAYVLMRKADIAADRGKPDRAIGLSEASLRDWSRVSPRVRALALRVRGRAYASLGQAGDCARALEAAQEEVARPMDGPDDLTAYCSPSYIGMEAANCWNTLGRYDTAIATYERSLANWPGALRRDQGLCLTRLTSAYAGREDIESACSTGRQAVEVVRSATSGRALAELQRVRVRLAPWRRRGEVSDLSDRIRDLVQPAA</sequence>